<dbReference type="PROSITE" id="PS00867">
    <property type="entry name" value="CPSASE_2"/>
    <property type="match status" value="1"/>
</dbReference>
<accession>A0A7C1PBX3</accession>
<dbReference type="AlphaFoldDB" id="A0A7C1PBX3"/>
<name>A0A7C1PBX3_THEPE</name>
<proteinExistence type="predicted"/>
<sequence>MKILVSEYVLSAYHSRYLDLLPEAYAMAITLAKTLSAAGCETYLTVSSRAPRIPWDKVLVVSDESNYFRCLERARESFDWVVLIAPPLELIRLSRIVGSRLLGPPHSFLETFSDKLSTFLALRRCGVRTPETVLVEDPAVDRARVSKLSPPYVVKPTLLAGSECVYFAEDEDDALRFAGEAAKCDPSGRALVQEYVGGVHGSISVIYGGGDYLLYSLNLQLITLDNSRLKYVGGVLPIRSNAAREGAESTLSKLSKCYPMLRGYVGLDVVWNEEDMYVIEVNPRATTSIIGIYEVFPQLGEFLIKSASKQPNTGEHYFLGDLVSDYAYYLVLDRAVPTLTNEKSISIGSSTCTILIGRSKSRDSILDRVSKLIPPTRMMYNISDAL</sequence>
<dbReference type="GO" id="GO:0016879">
    <property type="term" value="F:ligase activity, forming carbon-nitrogen bonds"/>
    <property type="evidence" value="ECO:0007669"/>
    <property type="project" value="TreeGrafter"/>
</dbReference>
<reference evidence="3" key="1">
    <citation type="journal article" date="2020" name="mSystems">
        <title>Genome- and Community-Level Interaction Insights into Carbon Utilization and Element Cycling Functions of Hydrothermarchaeota in Hydrothermal Sediment.</title>
        <authorList>
            <person name="Zhou Z."/>
            <person name="Liu Y."/>
            <person name="Xu W."/>
            <person name="Pan J."/>
            <person name="Luo Z.H."/>
            <person name="Li M."/>
        </authorList>
    </citation>
    <scope>NUCLEOTIDE SEQUENCE [LARGE SCALE GENOMIC DNA]</scope>
    <source>
        <strain evidence="3">SpSt-25</strain>
    </source>
</reference>
<evidence type="ECO:0000313" key="3">
    <source>
        <dbReference type="EMBL" id="HEB48467.1"/>
    </source>
</evidence>
<feature type="domain" description="ATP-grasp" evidence="2">
    <location>
        <begin position="119"/>
        <end position="308"/>
    </location>
</feature>
<dbReference type="InterPro" id="IPR011761">
    <property type="entry name" value="ATP-grasp"/>
</dbReference>
<evidence type="ECO:0000259" key="2">
    <source>
        <dbReference type="PROSITE" id="PS50975"/>
    </source>
</evidence>
<dbReference type="SUPFAM" id="SSF56059">
    <property type="entry name" value="Glutathione synthetase ATP-binding domain-like"/>
    <property type="match status" value="1"/>
</dbReference>
<dbReference type="PANTHER" id="PTHR21621:SF0">
    <property type="entry name" value="BETA-CITRYLGLUTAMATE SYNTHASE B-RELATED"/>
    <property type="match status" value="1"/>
</dbReference>
<dbReference type="GO" id="GO:0005524">
    <property type="term" value="F:ATP binding"/>
    <property type="evidence" value="ECO:0007669"/>
    <property type="project" value="UniProtKB-UniRule"/>
</dbReference>
<dbReference type="InterPro" id="IPR005479">
    <property type="entry name" value="CPAse_ATP-bd"/>
</dbReference>
<keyword evidence="1" id="KW-0547">Nucleotide-binding</keyword>
<evidence type="ECO:0000256" key="1">
    <source>
        <dbReference type="PROSITE-ProRule" id="PRU00409"/>
    </source>
</evidence>
<dbReference type="Gene3D" id="2.30.36.100">
    <property type="match status" value="1"/>
</dbReference>
<dbReference type="EMBL" id="DSKP01000053">
    <property type="protein sequence ID" value="HEB48467.1"/>
    <property type="molecule type" value="Genomic_DNA"/>
</dbReference>
<dbReference type="PROSITE" id="PS50975">
    <property type="entry name" value="ATP_GRASP"/>
    <property type="match status" value="1"/>
</dbReference>
<comment type="caution">
    <text evidence="3">The sequence shown here is derived from an EMBL/GenBank/DDBJ whole genome shotgun (WGS) entry which is preliminary data.</text>
</comment>
<keyword evidence="1" id="KW-0067">ATP-binding</keyword>
<dbReference type="GO" id="GO:0046872">
    <property type="term" value="F:metal ion binding"/>
    <property type="evidence" value="ECO:0007669"/>
    <property type="project" value="InterPro"/>
</dbReference>
<gene>
    <name evidence="3" type="ORF">ENP77_01550</name>
</gene>
<dbReference type="InterPro" id="IPR003806">
    <property type="entry name" value="ATP-grasp_PylC-type"/>
</dbReference>
<protein>
    <submittedName>
        <fullName evidence="3">ATP-grasp domain-containing protein</fullName>
    </submittedName>
</protein>
<dbReference type="Gene3D" id="3.30.470.20">
    <property type="entry name" value="ATP-grasp fold, B domain"/>
    <property type="match status" value="1"/>
</dbReference>
<dbReference type="Pfam" id="PF02655">
    <property type="entry name" value="ATP-grasp_3"/>
    <property type="match status" value="1"/>
</dbReference>
<dbReference type="PANTHER" id="PTHR21621">
    <property type="entry name" value="RIBOSOMAL PROTEIN S6 MODIFICATION PROTEIN"/>
    <property type="match status" value="1"/>
</dbReference>
<dbReference type="GO" id="GO:0005737">
    <property type="term" value="C:cytoplasm"/>
    <property type="evidence" value="ECO:0007669"/>
    <property type="project" value="TreeGrafter"/>
</dbReference>
<organism evidence="3">
    <name type="scientific">Thermofilum pendens</name>
    <dbReference type="NCBI Taxonomy" id="2269"/>
    <lineage>
        <taxon>Archaea</taxon>
        <taxon>Thermoproteota</taxon>
        <taxon>Thermoprotei</taxon>
        <taxon>Thermofilales</taxon>
        <taxon>Thermofilaceae</taxon>
        <taxon>Thermofilum</taxon>
    </lineage>
</organism>